<sequence length="198" mass="21928">MLTLADDASLIALAKQRYGAAAGALVQEWREFIVAQKGVPEADALKRVNDFFNRRIRFADDAEIWRQPDYWATPIEMMGKGAGDCEDYTIAKYFSLRELGVPAAKLRLIYVKARIGGPASSITQAHMVLGYYETPDAQPLVLDSLIGEIRPAAQRPDLVPVFSFNAEGVYAGGAVSSIERLSRWKDLQLKMKAEGYTP</sequence>
<dbReference type="SUPFAM" id="SSF54001">
    <property type="entry name" value="Cysteine proteinases"/>
    <property type="match status" value="1"/>
</dbReference>
<dbReference type="InterPro" id="IPR038765">
    <property type="entry name" value="Papain-like_cys_pep_sf"/>
</dbReference>
<dbReference type="EMBL" id="CP071060">
    <property type="protein sequence ID" value="QSI79149.1"/>
    <property type="molecule type" value="Genomic_DNA"/>
</dbReference>
<reference evidence="1 2" key="1">
    <citation type="submission" date="2021-02" db="EMBL/GenBank/DDBJ databases">
        <title>Niveibacterium changnyeongensis HC41.</title>
        <authorList>
            <person name="Kang M."/>
        </authorList>
    </citation>
    <scope>NUCLEOTIDE SEQUENCE [LARGE SCALE GENOMIC DNA]</scope>
    <source>
        <strain evidence="1 2">HC41</strain>
    </source>
</reference>
<dbReference type="InterPro" id="IPR010319">
    <property type="entry name" value="Transglutaminase-like_Cys_pept"/>
</dbReference>
<proteinExistence type="predicted"/>
<gene>
    <name evidence="1" type="ORF">JY500_06945</name>
</gene>
<keyword evidence="2" id="KW-1185">Reference proteome</keyword>
<dbReference type="Proteomes" id="UP000663570">
    <property type="component" value="Chromosome"/>
</dbReference>
<evidence type="ECO:0000313" key="1">
    <source>
        <dbReference type="EMBL" id="QSI79149.1"/>
    </source>
</evidence>
<name>A0ABX7MBN0_9RHOO</name>
<dbReference type="PANTHER" id="PTHR39327:SF1">
    <property type="entry name" value="BLR5470 PROTEIN"/>
    <property type="match status" value="1"/>
</dbReference>
<protein>
    <submittedName>
        <fullName evidence="1">Transglutaminase-like cysteine peptidase</fullName>
    </submittedName>
</protein>
<organism evidence="1 2">
    <name type="scientific">Niveibacterium microcysteis</name>
    <dbReference type="NCBI Taxonomy" id="2811415"/>
    <lineage>
        <taxon>Bacteria</taxon>
        <taxon>Pseudomonadati</taxon>
        <taxon>Pseudomonadota</taxon>
        <taxon>Betaproteobacteria</taxon>
        <taxon>Rhodocyclales</taxon>
        <taxon>Rhodocyclaceae</taxon>
        <taxon>Niveibacterium</taxon>
    </lineage>
</organism>
<dbReference type="Gene3D" id="3.10.620.30">
    <property type="match status" value="1"/>
</dbReference>
<accession>A0ABX7MBN0</accession>
<evidence type="ECO:0000313" key="2">
    <source>
        <dbReference type="Proteomes" id="UP000663570"/>
    </source>
</evidence>
<dbReference type="Pfam" id="PF06035">
    <property type="entry name" value="Peptidase_C93"/>
    <property type="match status" value="1"/>
</dbReference>
<dbReference type="PANTHER" id="PTHR39327">
    <property type="match status" value="1"/>
</dbReference>